<proteinExistence type="predicted"/>
<reference evidence="1 2" key="1">
    <citation type="submission" date="2021-03" db="EMBL/GenBank/DDBJ databases">
        <title>Genomic Encyclopedia of Type Strains, Phase IV (KMG-IV): sequencing the most valuable type-strain genomes for metagenomic binning, comparative biology and taxonomic classification.</title>
        <authorList>
            <person name="Goeker M."/>
        </authorList>
    </citation>
    <scope>NUCLEOTIDE SEQUENCE [LARGE SCALE GENOMIC DNA]</scope>
    <source>
        <strain evidence="1 2">DSM 24738</strain>
    </source>
</reference>
<organism evidence="1 2">
    <name type="scientific">Ammoniphilus resinae</name>
    <dbReference type="NCBI Taxonomy" id="861532"/>
    <lineage>
        <taxon>Bacteria</taxon>
        <taxon>Bacillati</taxon>
        <taxon>Bacillota</taxon>
        <taxon>Bacilli</taxon>
        <taxon>Bacillales</taxon>
        <taxon>Paenibacillaceae</taxon>
        <taxon>Aneurinibacillus group</taxon>
        <taxon>Ammoniphilus</taxon>
    </lineage>
</organism>
<dbReference type="RefSeq" id="WP_209809441.1">
    <property type="nucleotide sequence ID" value="NZ_JAGGKT010000002.1"/>
</dbReference>
<dbReference type="Proteomes" id="UP001519343">
    <property type="component" value="Unassembled WGS sequence"/>
</dbReference>
<evidence type="ECO:0000313" key="2">
    <source>
        <dbReference type="Proteomes" id="UP001519343"/>
    </source>
</evidence>
<comment type="caution">
    <text evidence="1">The sequence shown here is derived from an EMBL/GenBank/DDBJ whole genome shotgun (WGS) entry which is preliminary data.</text>
</comment>
<gene>
    <name evidence="1" type="ORF">J2Z37_001372</name>
</gene>
<protein>
    <submittedName>
        <fullName evidence="1">NMD protein affecting ribosome stability and mRNA decay</fullName>
    </submittedName>
</protein>
<dbReference type="EMBL" id="JAGGKT010000002">
    <property type="protein sequence ID" value="MBP1931375.1"/>
    <property type="molecule type" value="Genomic_DNA"/>
</dbReference>
<accession>A0ABS4GND1</accession>
<sequence>MDKMLRDNCKECGITLSNFEKEEYKELCLDCYREQNNDDPKGKRMTVKVRLKNKKYYSRVIQN</sequence>
<keyword evidence="2" id="KW-1185">Reference proteome</keyword>
<name>A0ABS4GND1_9BACL</name>
<evidence type="ECO:0000313" key="1">
    <source>
        <dbReference type="EMBL" id="MBP1931375.1"/>
    </source>
</evidence>